<evidence type="ECO:0000259" key="16">
    <source>
        <dbReference type="Pfam" id="PF02932"/>
    </source>
</evidence>
<evidence type="ECO:0000256" key="1">
    <source>
        <dbReference type="ARBA" id="ARBA00004141"/>
    </source>
</evidence>
<dbReference type="SUPFAM" id="SSF63712">
    <property type="entry name" value="Nicotinic receptor ligand binding domain-like"/>
    <property type="match status" value="1"/>
</dbReference>
<evidence type="ECO:0000256" key="14">
    <source>
        <dbReference type="SAM" id="SignalP"/>
    </source>
</evidence>
<dbReference type="InterPro" id="IPR006201">
    <property type="entry name" value="Neur_channel"/>
</dbReference>
<dbReference type="Pfam" id="PF02931">
    <property type="entry name" value="Neur_chan_LBD"/>
    <property type="match status" value="1"/>
</dbReference>
<evidence type="ECO:0000256" key="10">
    <source>
        <dbReference type="ARBA" id="ARBA00023180"/>
    </source>
</evidence>
<dbReference type="CDD" id="cd18990">
    <property type="entry name" value="LGIC_ECD_GABAAR"/>
    <property type="match status" value="1"/>
</dbReference>
<dbReference type="GO" id="GO:0005886">
    <property type="term" value="C:plasma membrane"/>
    <property type="evidence" value="ECO:0007669"/>
    <property type="project" value="UniProtKB-SubCell"/>
</dbReference>
<dbReference type="InterPro" id="IPR036719">
    <property type="entry name" value="Neuro-gated_channel_TM_sf"/>
</dbReference>
<protein>
    <submittedName>
        <fullName evidence="18">Secreted protein</fullName>
    </submittedName>
</protein>
<evidence type="ECO:0000256" key="13">
    <source>
        <dbReference type="SAM" id="Phobius"/>
    </source>
</evidence>
<comment type="subcellular location">
    <subcellularLocation>
        <location evidence="2">Cell membrane</location>
    </subcellularLocation>
    <subcellularLocation>
        <location evidence="1">Membrane</location>
        <topology evidence="1">Multi-pass membrane protein</topology>
    </subcellularLocation>
</comment>
<dbReference type="CDD" id="cd19049">
    <property type="entry name" value="LGIC_TM_anion"/>
    <property type="match status" value="1"/>
</dbReference>
<dbReference type="Gene3D" id="2.70.170.10">
    <property type="entry name" value="Neurotransmitter-gated ion-channel ligand-binding domain"/>
    <property type="match status" value="1"/>
</dbReference>
<dbReference type="GO" id="GO:0005230">
    <property type="term" value="F:extracellular ligand-gated monoatomic ion channel activity"/>
    <property type="evidence" value="ECO:0007669"/>
    <property type="project" value="InterPro"/>
</dbReference>
<dbReference type="PRINTS" id="PR00253">
    <property type="entry name" value="GABAARECEPTR"/>
</dbReference>
<evidence type="ECO:0000256" key="3">
    <source>
        <dbReference type="ARBA" id="ARBA00022448"/>
    </source>
</evidence>
<comment type="similarity">
    <text evidence="12">Belongs to the ligand-gated ion channel (TC 1.A.9) family.</text>
</comment>
<keyword evidence="3" id="KW-0813">Transport</keyword>
<evidence type="ECO:0000256" key="5">
    <source>
        <dbReference type="ARBA" id="ARBA00022692"/>
    </source>
</evidence>
<keyword evidence="10" id="KW-0325">Glycoprotein</keyword>
<evidence type="ECO:0000256" key="7">
    <source>
        <dbReference type="ARBA" id="ARBA00022989"/>
    </source>
</evidence>
<feature type="transmembrane region" description="Helical" evidence="13">
    <location>
        <begin position="311"/>
        <end position="330"/>
    </location>
</feature>
<dbReference type="WBParaSite" id="PgR043_g026_t04">
    <property type="protein sequence ID" value="PgR043_g026_t04"/>
    <property type="gene ID" value="PgR043_g026"/>
</dbReference>
<keyword evidence="6 14" id="KW-0732">Signal</keyword>
<dbReference type="Pfam" id="PF02932">
    <property type="entry name" value="Neur_chan_memb"/>
    <property type="match status" value="1"/>
</dbReference>
<evidence type="ECO:0000256" key="4">
    <source>
        <dbReference type="ARBA" id="ARBA00022475"/>
    </source>
</evidence>
<evidence type="ECO:0000259" key="15">
    <source>
        <dbReference type="Pfam" id="PF02931"/>
    </source>
</evidence>
<evidence type="ECO:0000256" key="12">
    <source>
        <dbReference type="ARBA" id="ARBA00061606"/>
    </source>
</evidence>
<name>A0A915BJJ5_PARUN</name>
<dbReference type="Proteomes" id="UP000887569">
    <property type="component" value="Unplaced"/>
</dbReference>
<feature type="signal peptide" evidence="14">
    <location>
        <begin position="1"/>
        <end position="16"/>
    </location>
</feature>
<dbReference type="InterPro" id="IPR006028">
    <property type="entry name" value="GABAA/Glycine_rcpt"/>
</dbReference>
<keyword evidence="4" id="KW-1003">Cell membrane</keyword>
<evidence type="ECO:0000256" key="8">
    <source>
        <dbReference type="ARBA" id="ARBA00023065"/>
    </source>
</evidence>
<feature type="transmembrane region" description="Helical" evidence="13">
    <location>
        <begin position="342"/>
        <end position="363"/>
    </location>
</feature>
<sequence length="462" mass="53026">MIKLLLYICAIRITATKNITEYTKYGIPLDYSFSLRDDRTEFVEKRDVNNEDIDHWWPGKDGECTDDALVVTELLRDYDKFKLPGGSNVQVSVEIWVQEVSKIIEITSEFELDIYVTEKWIDPSLAYDHLNPCKRIISVDGGKVLPQIWSPHACFVNSKDASIHRSPFSNIFLQIYSNGSVWHNYRIKLTGPCSNALRTFPIDQQKCMLFYESFNHNYEQVAMEWTETAPPITILKHNITLPDYVLVDFTATSVRRLYPPGIWNELIATFTFQRLYGFYILQVYVPAYISVFISWVSFYLGPHNIPSRTTVGVNSLLALTFQFGSVVSNLPKTSDVKAIDVWILSSMAFIFASLIELAIVGYMTRSESDLTMNCKCSILCMKCTIWTASKIDKIKATWNRYRHNIGINYWFSRLNSSYAAATCVALRVCEFALQFCFIELVAINDHLFEALLCLLHSGLVFV</sequence>
<evidence type="ECO:0000256" key="11">
    <source>
        <dbReference type="ARBA" id="ARBA00023303"/>
    </source>
</evidence>
<keyword evidence="7 13" id="KW-1133">Transmembrane helix</keyword>
<feature type="domain" description="Neurotransmitter-gated ion-channel ligand-binding" evidence="15">
    <location>
        <begin position="70"/>
        <end position="274"/>
    </location>
</feature>
<dbReference type="GO" id="GO:0004888">
    <property type="term" value="F:transmembrane signaling receptor activity"/>
    <property type="evidence" value="ECO:0007669"/>
    <property type="project" value="InterPro"/>
</dbReference>
<dbReference type="PRINTS" id="PR00252">
    <property type="entry name" value="NRIONCHANNEL"/>
</dbReference>
<dbReference type="SUPFAM" id="SSF90112">
    <property type="entry name" value="Neurotransmitter-gated ion-channel transmembrane pore"/>
    <property type="match status" value="1"/>
</dbReference>
<dbReference type="PANTHER" id="PTHR18945">
    <property type="entry name" value="NEUROTRANSMITTER GATED ION CHANNEL"/>
    <property type="match status" value="1"/>
</dbReference>
<dbReference type="AlphaFoldDB" id="A0A915BJJ5"/>
<feature type="transmembrane region" description="Helical" evidence="13">
    <location>
        <begin position="276"/>
        <end position="299"/>
    </location>
</feature>
<proteinExistence type="inferred from homology"/>
<dbReference type="InterPro" id="IPR036734">
    <property type="entry name" value="Neur_chan_lig-bd_sf"/>
</dbReference>
<evidence type="ECO:0000256" key="6">
    <source>
        <dbReference type="ARBA" id="ARBA00022729"/>
    </source>
</evidence>
<keyword evidence="9 13" id="KW-0472">Membrane</keyword>
<organism evidence="17 18">
    <name type="scientific">Parascaris univalens</name>
    <name type="common">Nematode worm</name>
    <dbReference type="NCBI Taxonomy" id="6257"/>
    <lineage>
        <taxon>Eukaryota</taxon>
        <taxon>Metazoa</taxon>
        <taxon>Ecdysozoa</taxon>
        <taxon>Nematoda</taxon>
        <taxon>Chromadorea</taxon>
        <taxon>Rhabditida</taxon>
        <taxon>Spirurina</taxon>
        <taxon>Ascaridomorpha</taxon>
        <taxon>Ascaridoidea</taxon>
        <taxon>Ascarididae</taxon>
        <taxon>Parascaris</taxon>
    </lineage>
</organism>
<dbReference type="InterPro" id="IPR006202">
    <property type="entry name" value="Neur_chan_lig-bd"/>
</dbReference>
<evidence type="ECO:0000256" key="9">
    <source>
        <dbReference type="ARBA" id="ARBA00023136"/>
    </source>
</evidence>
<evidence type="ECO:0000313" key="17">
    <source>
        <dbReference type="Proteomes" id="UP000887569"/>
    </source>
</evidence>
<dbReference type="InterPro" id="IPR006029">
    <property type="entry name" value="Neurotrans-gated_channel_TM"/>
</dbReference>
<keyword evidence="8" id="KW-0406">Ion transport</keyword>
<dbReference type="Gene3D" id="1.20.58.390">
    <property type="entry name" value="Neurotransmitter-gated ion-channel transmembrane domain"/>
    <property type="match status" value="1"/>
</dbReference>
<keyword evidence="17" id="KW-1185">Reference proteome</keyword>
<keyword evidence="5 13" id="KW-0812">Transmembrane</keyword>
<dbReference type="InterPro" id="IPR038050">
    <property type="entry name" value="Neuro_actylchol_rec"/>
</dbReference>
<evidence type="ECO:0000313" key="18">
    <source>
        <dbReference type="WBParaSite" id="PgR043_g026_t04"/>
    </source>
</evidence>
<evidence type="ECO:0000256" key="2">
    <source>
        <dbReference type="ARBA" id="ARBA00004236"/>
    </source>
</evidence>
<feature type="chain" id="PRO_5037770912" evidence="14">
    <location>
        <begin position="17"/>
        <end position="462"/>
    </location>
</feature>
<reference evidence="18" key="1">
    <citation type="submission" date="2022-11" db="UniProtKB">
        <authorList>
            <consortium name="WormBaseParasite"/>
        </authorList>
    </citation>
    <scope>IDENTIFICATION</scope>
</reference>
<accession>A0A915BJJ5</accession>
<dbReference type="FunFam" id="2.70.170.10:FF:000035">
    <property type="entry name" value="Ligand-Gated ion Channel"/>
    <property type="match status" value="1"/>
</dbReference>
<feature type="domain" description="Neurotransmitter-gated ion-channel transmembrane" evidence="16">
    <location>
        <begin position="283"/>
        <end position="372"/>
    </location>
</feature>
<keyword evidence="11" id="KW-0407">Ion channel</keyword>